<dbReference type="Proteomes" id="UP001239111">
    <property type="component" value="Chromosome 2"/>
</dbReference>
<name>A0ACC2NXJ9_9HYME</name>
<sequence>MGAAVLMHHMCTAADVAVLTTVSIDMRFLLNSKEDRSFLTSTDFTNYKSILTLTIREADKTEWQHCIDSTFTVLVGLAKFTKILGKTYDFKDMTKLIKDDKAVLIGALLLRFNMVLGNGCPIVRLVDPNRSDEDHELNCKFGAPCNHTFPLAALHTLEGCIPNVELYPSHENQYVVCAIRPIKAGEKLTSYIKSISIWHVHTKLERQARHSETYGCACNCQACIEDWSDSLHNMTNSMTLELKTPVGLKLWEERNSIVLDWDANNHKMNFPDSKIVSRAANLVNTAWKEFSMPSAIMLRSVYILMDVLRAFHDPSEICVKDPSLRNLINSESVYDLTEILRSDKS</sequence>
<accession>A0ACC2NXJ9</accession>
<gene>
    <name evidence="1" type="ORF">QAD02_011312</name>
</gene>
<reference evidence="1" key="1">
    <citation type="submission" date="2023-04" db="EMBL/GenBank/DDBJ databases">
        <title>A chromosome-level genome assembly of the parasitoid wasp Eretmocerus hayati.</title>
        <authorList>
            <person name="Zhong Y."/>
            <person name="Liu S."/>
            <person name="Liu Y."/>
        </authorList>
    </citation>
    <scope>NUCLEOTIDE SEQUENCE</scope>
    <source>
        <strain evidence="1">ZJU_SS_LIU_2023</strain>
    </source>
</reference>
<protein>
    <submittedName>
        <fullName evidence="1">Uncharacterized protein</fullName>
    </submittedName>
</protein>
<evidence type="ECO:0000313" key="1">
    <source>
        <dbReference type="EMBL" id="KAJ8675526.1"/>
    </source>
</evidence>
<comment type="caution">
    <text evidence="1">The sequence shown here is derived from an EMBL/GenBank/DDBJ whole genome shotgun (WGS) entry which is preliminary data.</text>
</comment>
<proteinExistence type="predicted"/>
<keyword evidence="2" id="KW-1185">Reference proteome</keyword>
<evidence type="ECO:0000313" key="2">
    <source>
        <dbReference type="Proteomes" id="UP001239111"/>
    </source>
</evidence>
<organism evidence="1 2">
    <name type="scientific">Eretmocerus hayati</name>
    <dbReference type="NCBI Taxonomy" id="131215"/>
    <lineage>
        <taxon>Eukaryota</taxon>
        <taxon>Metazoa</taxon>
        <taxon>Ecdysozoa</taxon>
        <taxon>Arthropoda</taxon>
        <taxon>Hexapoda</taxon>
        <taxon>Insecta</taxon>
        <taxon>Pterygota</taxon>
        <taxon>Neoptera</taxon>
        <taxon>Endopterygota</taxon>
        <taxon>Hymenoptera</taxon>
        <taxon>Apocrita</taxon>
        <taxon>Proctotrupomorpha</taxon>
        <taxon>Chalcidoidea</taxon>
        <taxon>Aphelinidae</taxon>
        <taxon>Aphelininae</taxon>
        <taxon>Eretmocerus</taxon>
    </lineage>
</organism>
<dbReference type="EMBL" id="CM056742">
    <property type="protein sequence ID" value="KAJ8675526.1"/>
    <property type="molecule type" value="Genomic_DNA"/>
</dbReference>